<reference evidence="2" key="1">
    <citation type="submission" date="2020-02" db="EMBL/GenBank/DDBJ databases">
        <authorList>
            <person name="Meier V. D."/>
        </authorList>
    </citation>
    <scope>NUCLEOTIDE SEQUENCE</scope>
    <source>
        <strain evidence="2">AVDCRST_MAG72</strain>
    </source>
</reference>
<accession>A0A6J4LLM4</accession>
<dbReference type="EMBL" id="CADCUJ010000021">
    <property type="protein sequence ID" value="CAA9336095.1"/>
    <property type="molecule type" value="Genomic_DNA"/>
</dbReference>
<evidence type="ECO:0000259" key="1">
    <source>
        <dbReference type="Pfam" id="PF01872"/>
    </source>
</evidence>
<proteinExistence type="predicted"/>
<gene>
    <name evidence="2" type="ORF">AVDCRST_MAG72-475</name>
</gene>
<dbReference type="AlphaFoldDB" id="A0A6J4LLM4"/>
<organism evidence="2">
    <name type="scientific">uncultured Nocardioidaceae bacterium</name>
    <dbReference type="NCBI Taxonomy" id="253824"/>
    <lineage>
        <taxon>Bacteria</taxon>
        <taxon>Bacillati</taxon>
        <taxon>Actinomycetota</taxon>
        <taxon>Actinomycetes</taxon>
        <taxon>Propionibacteriales</taxon>
        <taxon>Nocardioidaceae</taxon>
        <taxon>environmental samples</taxon>
    </lineage>
</organism>
<dbReference type="Pfam" id="PF01872">
    <property type="entry name" value="RibD_C"/>
    <property type="match status" value="1"/>
</dbReference>
<dbReference type="GO" id="GO:0008703">
    <property type="term" value="F:5-amino-6-(5-phosphoribosylamino)uracil reductase activity"/>
    <property type="evidence" value="ECO:0007669"/>
    <property type="project" value="InterPro"/>
</dbReference>
<feature type="domain" description="Bacterial bifunctional deaminase-reductase C-terminal" evidence="1">
    <location>
        <begin position="5"/>
        <end position="173"/>
    </location>
</feature>
<sequence>MTTYTADLFMSLDGFGTGPVGYWGKEGPELSAERRRVFFEGEDETLVLGANTYRAMERFAAASADNPDFQALTARTKLVISRTLETPLSWANSTLITEDAVTGVARLKRESSVPLRSHGSISMNRALLAAGLVDRLEILVFPIITGASGADPILAGLPDIDLELVQSRLLDGRIQQLAYVPTVLPQPLGVPS</sequence>
<dbReference type="InterPro" id="IPR002734">
    <property type="entry name" value="RibDG_C"/>
</dbReference>
<protein>
    <recommendedName>
        <fullName evidence="1">Bacterial bifunctional deaminase-reductase C-terminal domain-containing protein</fullName>
    </recommendedName>
</protein>
<dbReference type="GO" id="GO:0009231">
    <property type="term" value="P:riboflavin biosynthetic process"/>
    <property type="evidence" value="ECO:0007669"/>
    <property type="project" value="InterPro"/>
</dbReference>
<name>A0A6J4LLM4_9ACTN</name>
<evidence type="ECO:0000313" key="2">
    <source>
        <dbReference type="EMBL" id="CAA9336095.1"/>
    </source>
</evidence>
<dbReference type="InterPro" id="IPR024072">
    <property type="entry name" value="DHFR-like_dom_sf"/>
</dbReference>
<dbReference type="Gene3D" id="3.40.430.10">
    <property type="entry name" value="Dihydrofolate Reductase, subunit A"/>
    <property type="match status" value="1"/>
</dbReference>
<dbReference type="SUPFAM" id="SSF53597">
    <property type="entry name" value="Dihydrofolate reductase-like"/>
    <property type="match status" value="1"/>
</dbReference>